<feature type="region of interest" description="Disordered" evidence="1">
    <location>
        <begin position="210"/>
        <end position="247"/>
    </location>
</feature>
<sequence>MSLAAPLPGAYAVVWLDPAASLERLDDPIVREECQKMNTRKYVACITEPVNTIAMVLHSCTFKVDFVVQGLPPDDPSKFYHHCLSVPILPNASHPTERRPMQAFPPLPWSDCYHAVPYRVKARCETGTSRDHPRSCLSLDEAAVLSAFMINDDNHIYRQERARGAGEETSYPPPTGLGENLLDEIEYADKRLPMTEPWWYAVLGQDKQADANPRIATPTKTSDSSSAHAKPPSARAQESPIASEKDPIDGDIADLFAAMLSHDDTPELQPFVRYTYNLSIFDSPPDPAGFFQELAQLERIKAGFVERYQRRLDEVKLEDDAYIASLEARGMRVKGRHQTRLRRLWRGVESHFCWPFSQLSVPIKRTSDPPSAKARTYGRPFTWRIACSIARRFLIYVE</sequence>
<feature type="compositionally biased region" description="Polar residues" evidence="1">
    <location>
        <begin position="218"/>
        <end position="227"/>
    </location>
</feature>
<dbReference type="OrthoDB" id="3006226at2759"/>
<comment type="caution">
    <text evidence="2">The sequence shown here is derived from an EMBL/GenBank/DDBJ whole genome shotgun (WGS) entry which is preliminary data.</text>
</comment>
<evidence type="ECO:0000256" key="1">
    <source>
        <dbReference type="SAM" id="MobiDB-lite"/>
    </source>
</evidence>
<evidence type="ECO:0000313" key="2">
    <source>
        <dbReference type="EMBL" id="TRM56582.1"/>
    </source>
</evidence>
<dbReference type="EMBL" id="VDMD01000065">
    <property type="protein sequence ID" value="TRM56582.1"/>
    <property type="molecule type" value="Genomic_DNA"/>
</dbReference>
<dbReference type="Proteomes" id="UP000320762">
    <property type="component" value="Unassembled WGS sequence"/>
</dbReference>
<reference evidence="2 3" key="1">
    <citation type="journal article" date="2019" name="New Phytol.">
        <title>Comparative genomics reveals unique wood-decay strategies and fruiting body development in the Schizophyllaceae.</title>
        <authorList>
            <person name="Almasi E."/>
            <person name="Sahu N."/>
            <person name="Krizsan K."/>
            <person name="Balint B."/>
            <person name="Kovacs G.M."/>
            <person name="Kiss B."/>
            <person name="Cseklye J."/>
            <person name="Drula E."/>
            <person name="Henrissat B."/>
            <person name="Nagy I."/>
            <person name="Chovatia M."/>
            <person name="Adam C."/>
            <person name="LaButti K."/>
            <person name="Lipzen A."/>
            <person name="Riley R."/>
            <person name="Grigoriev I.V."/>
            <person name="Nagy L.G."/>
        </authorList>
    </citation>
    <scope>NUCLEOTIDE SEQUENCE [LARGE SCALE GENOMIC DNA]</scope>
    <source>
        <strain evidence="2 3">NL-1724</strain>
    </source>
</reference>
<evidence type="ECO:0000313" key="3">
    <source>
        <dbReference type="Proteomes" id="UP000320762"/>
    </source>
</evidence>
<organism evidence="2 3">
    <name type="scientific">Schizophyllum amplum</name>
    <dbReference type="NCBI Taxonomy" id="97359"/>
    <lineage>
        <taxon>Eukaryota</taxon>
        <taxon>Fungi</taxon>
        <taxon>Dikarya</taxon>
        <taxon>Basidiomycota</taxon>
        <taxon>Agaricomycotina</taxon>
        <taxon>Agaricomycetes</taxon>
        <taxon>Agaricomycetidae</taxon>
        <taxon>Agaricales</taxon>
        <taxon>Schizophyllaceae</taxon>
        <taxon>Schizophyllum</taxon>
    </lineage>
</organism>
<gene>
    <name evidence="2" type="ORF">BD626DRAFT_575523</name>
</gene>
<accession>A0A550BVK6</accession>
<protein>
    <submittedName>
        <fullName evidence="2">Uncharacterized protein</fullName>
    </submittedName>
</protein>
<name>A0A550BVK6_9AGAR</name>
<dbReference type="AlphaFoldDB" id="A0A550BVK6"/>
<proteinExistence type="predicted"/>
<keyword evidence="3" id="KW-1185">Reference proteome</keyword>